<dbReference type="AlphaFoldDB" id="A0A369XJ56"/>
<dbReference type="Proteomes" id="UP000253831">
    <property type="component" value="Unassembled WGS sequence"/>
</dbReference>
<evidence type="ECO:0000313" key="2">
    <source>
        <dbReference type="Proteomes" id="UP000253831"/>
    </source>
</evidence>
<comment type="caution">
    <text evidence="1">The sequence shown here is derived from an EMBL/GenBank/DDBJ whole genome shotgun (WGS) entry which is preliminary data.</text>
</comment>
<name>A0A369XJ56_9PROT</name>
<sequence>MGVPRLPVGQLPEGNADVVGLQLVCGVVVARSVVDEFGGAQGENEFARICLVADEGAAEAG</sequence>
<proteinExistence type="predicted"/>
<protein>
    <submittedName>
        <fullName evidence="1">Uncharacterized protein</fullName>
    </submittedName>
</protein>
<evidence type="ECO:0000313" key="1">
    <source>
        <dbReference type="EMBL" id="RDE48926.1"/>
    </source>
</evidence>
<dbReference type="EMBL" id="QPGA01000070">
    <property type="protein sequence ID" value="RDE48926.1"/>
    <property type="molecule type" value="Genomic_DNA"/>
</dbReference>
<accession>A0A369XJ56</accession>
<reference evidence="1 2" key="1">
    <citation type="submission" date="2018-05" db="EMBL/GenBank/DDBJ databases">
        <title>Integrated omic analyses show evidence that a Ca. Accumulibacter phosphatis strain performs denitrification under micro-aerobic conditions.</title>
        <authorList>
            <person name="Camejo P.Y."/>
            <person name="Katherine M.D."/>
            <person name="Daniel N.R."/>
        </authorList>
    </citation>
    <scope>NUCLEOTIDE SEQUENCE [LARGE SCALE GENOMIC DNA]</scope>
    <source>
        <strain evidence="1">UW-LDO-IC</strain>
    </source>
</reference>
<organism evidence="1 2">
    <name type="scientific">Candidatus Accumulibacter meliphilus</name>
    <dbReference type="NCBI Taxonomy" id="2211374"/>
    <lineage>
        <taxon>Bacteria</taxon>
        <taxon>Pseudomonadati</taxon>
        <taxon>Pseudomonadota</taxon>
        <taxon>Betaproteobacteria</taxon>
        <taxon>Candidatus Accumulibacter</taxon>
    </lineage>
</organism>
<gene>
    <name evidence="1" type="ORF">DVS81_19440</name>
</gene>